<reference evidence="2" key="1">
    <citation type="submission" date="2016-10" db="EMBL/GenBank/DDBJ databases">
        <authorList>
            <person name="Varghese N."/>
        </authorList>
    </citation>
    <scope>NUCLEOTIDE SEQUENCE [LARGE SCALE GENOMIC DNA]</scope>
    <source>
        <strain evidence="2">KPR-7A</strain>
    </source>
</reference>
<dbReference type="Proteomes" id="UP000183507">
    <property type="component" value="Unassembled WGS sequence"/>
</dbReference>
<evidence type="ECO:0000313" key="2">
    <source>
        <dbReference type="Proteomes" id="UP000183507"/>
    </source>
</evidence>
<protein>
    <submittedName>
        <fullName evidence="1">Uncharacterized protein</fullName>
    </submittedName>
</protein>
<name>A0A1G6UXK5_9BACI</name>
<accession>A0A1G6UXK5</accession>
<organism evidence="1 2">
    <name type="scientific">Bacillus wiedmannii</name>
    <dbReference type="NCBI Taxonomy" id="1890302"/>
    <lineage>
        <taxon>Bacteria</taxon>
        <taxon>Bacillati</taxon>
        <taxon>Bacillota</taxon>
        <taxon>Bacilli</taxon>
        <taxon>Bacillales</taxon>
        <taxon>Bacillaceae</taxon>
        <taxon>Bacillus</taxon>
        <taxon>Bacillus cereus group</taxon>
    </lineage>
</organism>
<evidence type="ECO:0000313" key="1">
    <source>
        <dbReference type="EMBL" id="SDD46100.1"/>
    </source>
</evidence>
<dbReference type="RefSeq" id="WP_064472847.1">
    <property type="nucleotide sequence ID" value="NZ_FMZR01000006.1"/>
</dbReference>
<dbReference type="EMBL" id="FMZR01000006">
    <property type="protein sequence ID" value="SDD46100.1"/>
    <property type="molecule type" value="Genomic_DNA"/>
</dbReference>
<dbReference type="AlphaFoldDB" id="A0A1G6UXK5"/>
<gene>
    <name evidence="1" type="ORF">SAMN04487767_106140</name>
</gene>
<proteinExistence type="predicted"/>
<sequence length="107" mass="12363">MGIIYDELELLEIFCNEPTVIDADASIYSYNSTDTSGYTLELFISVYENYVSLELTHENLKSLIYDIIVVNVNKIKTSENTLKVYDESEKQLLQISFKPNFSLQTKF</sequence>